<proteinExistence type="predicted"/>
<evidence type="ECO:0000313" key="1">
    <source>
        <dbReference type="EMBL" id="KAF9783206.1"/>
    </source>
</evidence>
<evidence type="ECO:0000313" key="2">
    <source>
        <dbReference type="Proteomes" id="UP000736335"/>
    </source>
</evidence>
<organism evidence="1 2">
    <name type="scientific">Thelephora terrestris</name>
    <dbReference type="NCBI Taxonomy" id="56493"/>
    <lineage>
        <taxon>Eukaryota</taxon>
        <taxon>Fungi</taxon>
        <taxon>Dikarya</taxon>
        <taxon>Basidiomycota</taxon>
        <taxon>Agaricomycotina</taxon>
        <taxon>Agaricomycetes</taxon>
        <taxon>Thelephorales</taxon>
        <taxon>Thelephoraceae</taxon>
        <taxon>Thelephora</taxon>
    </lineage>
</organism>
<dbReference type="OrthoDB" id="2499463at2759"/>
<accession>A0A9P6HAZ7</accession>
<dbReference type="InterPro" id="IPR027417">
    <property type="entry name" value="P-loop_NTPase"/>
</dbReference>
<dbReference type="SUPFAM" id="SSF52540">
    <property type="entry name" value="P-loop containing nucleoside triphosphate hydrolases"/>
    <property type="match status" value="1"/>
</dbReference>
<keyword evidence="2" id="KW-1185">Reference proteome</keyword>
<protein>
    <submittedName>
        <fullName evidence="1">Uncharacterized protein</fullName>
    </submittedName>
</protein>
<reference evidence="1" key="2">
    <citation type="submission" date="2020-11" db="EMBL/GenBank/DDBJ databases">
        <authorList>
            <consortium name="DOE Joint Genome Institute"/>
            <person name="Kuo A."/>
            <person name="Miyauchi S."/>
            <person name="Kiss E."/>
            <person name="Drula E."/>
            <person name="Kohler A."/>
            <person name="Sanchez-Garcia M."/>
            <person name="Andreopoulos B."/>
            <person name="Barry K.W."/>
            <person name="Bonito G."/>
            <person name="Buee M."/>
            <person name="Carver A."/>
            <person name="Chen C."/>
            <person name="Cichocki N."/>
            <person name="Clum A."/>
            <person name="Culley D."/>
            <person name="Crous P.W."/>
            <person name="Fauchery L."/>
            <person name="Girlanda M."/>
            <person name="Hayes R."/>
            <person name="Keri Z."/>
            <person name="Labutti K."/>
            <person name="Lipzen A."/>
            <person name="Lombard V."/>
            <person name="Magnuson J."/>
            <person name="Maillard F."/>
            <person name="Morin E."/>
            <person name="Murat C."/>
            <person name="Nolan M."/>
            <person name="Ohm R."/>
            <person name="Pangilinan J."/>
            <person name="Pereira M."/>
            <person name="Perotto S."/>
            <person name="Peter M."/>
            <person name="Riley R."/>
            <person name="Sitrit Y."/>
            <person name="Stielow B."/>
            <person name="Szollosi G."/>
            <person name="Zifcakova L."/>
            <person name="Stursova M."/>
            <person name="Spatafora J.W."/>
            <person name="Tedersoo L."/>
            <person name="Vaario L.-M."/>
            <person name="Yamada A."/>
            <person name="Yan M."/>
            <person name="Wang P."/>
            <person name="Xu J."/>
            <person name="Bruns T."/>
            <person name="Baldrian P."/>
            <person name="Vilgalys R."/>
            <person name="Henrissat B."/>
            <person name="Grigoriev I.V."/>
            <person name="Hibbett D."/>
            <person name="Nagy L.G."/>
            <person name="Martin F.M."/>
        </authorList>
    </citation>
    <scope>NUCLEOTIDE SEQUENCE</scope>
    <source>
        <strain evidence="1">UH-Tt-Lm1</strain>
    </source>
</reference>
<dbReference type="EMBL" id="WIUZ02000010">
    <property type="protein sequence ID" value="KAF9783206.1"/>
    <property type="molecule type" value="Genomic_DNA"/>
</dbReference>
<name>A0A9P6HAZ7_9AGAM</name>
<dbReference type="Proteomes" id="UP000736335">
    <property type="component" value="Unassembled WGS sequence"/>
</dbReference>
<reference evidence="1" key="1">
    <citation type="journal article" date="2020" name="Nat. Commun.">
        <title>Large-scale genome sequencing of mycorrhizal fungi provides insights into the early evolution of symbiotic traits.</title>
        <authorList>
            <person name="Miyauchi S."/>
            <person name="Kiss E."/>
            <person name="Kuo A."/>
            <person name="Drula E."/>
            <person name="Kohler A."/>
            <person name="Sanchez-Garcia M."/>
            <person name="Morin E."/>
            <person name="Andreopoulos B."/>
            <person name="Barry K.W."/>
            <person name="Bonito G."/>
            <person name="Buee M."/>
            <person name="Carver A."/>
            <person name="Chen C."/>
            <person name="Cichocki N."/>
            <person name="Clum A."/>
            <person name="Culley D."/>
            <person name="Crous P.W."/>
            <person name="Fauchery L."/>
            <person name="Girlanda M."/>
            <person name="Hayes R.D."/>
            <person name="Keri Z."/>
            <person name="LaButti K."/>
            <person name="Lipzen A."/>
            <person name="Lombard V."/>
            <person name="Magnuson J."/>
            <person name="Maillard F."/>
            <person name="Murat C."/>
            <person name="Nolan M."/>
            <person name="Ohm R.A."/>
            <person name="Pangilinan J."/>
            <person name="Pereira M.F."/>
            <person name="Perotto S."/>
            <person name="Peter M."/>
            <person name="Pfister S."/>
            <person name="Riley R."/>
            <person name="Sitrit Y."/>
            <person name="Stielow J.B."/>
            <person name="Szollosi G."/>
            <person name="Zifcakova L."/>
            <person name="Stursova M."/>
            <person name="Spatafora J.W."/>
            <person name="Tedersoo L."/>
            <person name="Vaario L.M."/>
            <person name="Yamada A."/>
            <person name="Yan M."/>
            <person name="Wang P."/>
            <person name="Xu J."/>
            <person name="Bruns T."/>
            <person name="Baldrian P."/>
            <person name="Vilgalys R."/>
            <person name="Dunand C."/>
            <person name="Henrissat B."/>
            <person name="Grigoriev I.V."/>
            <person name="Hibbett D."/>
            <person name="Nagy L.G."/>
            <person name="Martin F.M."/>
        </authorList>
    </citation>
    <scope>NUCLEOTIDE SEQUENCE</scope>
    <source>
        <strain evidence="1">UH-Tt-Lm1</strain>
    </source>
</reference>
<sequence length="69" mass="7863">MVIDEARCVEQWGAEFRKHYSTLEALRSFVPRGVPVLATSATMPPDMLTRVRVVLEMTAEKTFHLNLES</sequence>
<dbReference type="AlphaFoldDB" id="A0A9P6HAZ7"/>
<comment type="caution">
    <text evidence="1">The sequence shown here is derived from an EMBL/GenBank/DDBJ whole genome shotgun (WGS) entry which is preliminary data.</text>
</comment>
<gene>
    <name evidence="1" type="ORF">BJ322DRAFT_1008200</name>
</gene>
<dbReference type="Gene3D" id="3.40.50.300">
    <property type="entry name" value="P-loop containing nucleotide triphosphate hydrolases"/>
    <property type="match status" value="1"/>
</dbReference>